<sequence>MMKIHVKFCPFNFKNELREVKNHLKLLSYVNVTEDLCLNYCGQCLVQPFTVINGKHFASDSVDQLYYEVSKIFNLPPLQRN</sequence>
<dbReference type="KEGG" id="aia:AWH56_021135"/>
<keyword evidence="2" id="KW-1185">Reference proteome</keyword>
<gene>
    <name evidence="1" type="ORF">AWH56_021135</name>
</gene>
<evidence type="ECO:0000313" key="1">
    <source>
        <dbReference type="EMBL" id="QOY35178.2"/>
    </source>
</evidence>
<dbReference type="Pfam" id="PF07293">
    <property type="entry name" value="DUF1450"/>
    <property type="match status" value="1"/>
</dbReference>
<evidence type="ECO:0000313" key="2">
    <source>
        <dbReference type="Proteomes" id="UP000180175"/>
    </source>
</evidence>
<reference evidence="1 2" key="1">
    <citation type="journal article" date="2017" name="Genome Announc.">
        <title>Draft Genome Sequences of Four Alkaliphilic Bacteria Belonging to the Anaerobacillus Genus.</title>
        <authorList>
            <person name="Bassil N.M."/>
            <person name="Lloyd J.R."/>
        </authorList>
    </citation>
    <scope>NUCLEOTIDE SEQUENCE [LARGE SCALE GENOMIC DNA]</scope>
    <source>
        <strain evidence="1 2">NB2006</strain>
    </source>
</reference>
<dbReference type="Proteomes" id="UP000180175">
    <property type="component" value="Chromosome"/>
</dbReference>
<accession>A0A7S7RAU1</accession>
<dbReference type="EMBL" id="CP063356">
    <property type="protein sequence ID" value="QOY35178.2"/>
    <property type="molecule type" value="Genomic_DNA"/>
</dbReference>
<dbReference type="OrthoDB" id="1684419at2"/>
<dbReference type="InterPro" id="IPR009910">
    <property type="entry name" value="DUF1450"/>
</dbReference>
<organism evidence="1 2">
    <name type="scientific">Anaerobacillus isosaccharinicus</name>
    <dbReference type="NCBI Taxonomy" id="1532552"/>
    <lineage>
        <taxon>Bacteria</taxon>
        <taxon>Bacillati</taxon>
        <taxon>Bacillota</taxon>
        <taxon>Bacilli</taxon>
        <taxon>Bacillales</taxon>
        <taxon>Bacillaceae</taxon>
        <taxon>Anaerobacillus</taxon>
    </lineage>
</organism>
<protein>
    <submittedName>
        <fullName evidence="1">DUF1450 domain-containing protein</fullName>
    </submittedName>
</protein>
<reference evidence="1 2" key="2">
    <citation type="journal article" date="2019" name="Int. J. Syst. Evol. Microbiol.">
        <title>Anaerobacillus isosaccharinicus sp. nov., an alkaliphilic bacterium which degrades isosaccharinic acid.</title>
        <authorList>
            <person name="Bassil N.M."/>
            <person name="Lloyd J.R."/>
        </authorList>
    </citation>
    <scope>NUCLEOTIDE SEQUENCE [LARGE SCALE GENOMIC DNA]</scope>
    <source>
        <strain evidence="1 2">NB2006</strain>
    </source>
</reference>
<name>A0A7S7RAU1_9BACI</name>
<proteinExistence type="predicted"/>